<feature type="region of interest" description="Disordered" evidence="1">
    <location>
        <begin position="161"/>
        <end position="206"/>
    </location>
</feature>
<feature type="compositionally biased region" description="Basic and acidic residues" evidence="1">
    <location>
        <begin position="183"/>
        <end position="197"/>
    </location>
</feature>
<name>A0A1W6KBJ5_9GAMM</name>
<dbReference type="RefSeq" id="WP_085681193.1">
    <property type="nucleotide sequence ID" value="NZ_CP020931.1"/>
</dbReference>
<evidence type="ECO:0000256" key="1">
    <source>
        <dbReference type="SAM" id="MobiDB-lite"/>
    </source>
</evidence>
<evidence type="ECO:0000313" key="2">
    <source>
        <dbReference type="EMBL" id="ARM84767.1"/>
    </source>
</evidence>
<protein>
    <submittedName>
        <fullName evidence="2">Uncharacterized protein</fullName>
    </submittedName>
</protein>
<dbReference type="AlphaFoldDB" id="A0A1W6KBJ5"/>
<accession>A0A1W6KBJ5</accession>
<sequence length="206" mass="23582">MPLPLPSTFYPELTNDRLTDIANELLDLRHETLSALSSEWDDAYTKESAVFGRCRNRLIGLCEERDWLSVSNPGMDVTLCIGNKVPFRFFRDDPENPQKRGFFKQRRTDDLFPVDLVTPVMWRFIIERAMTEEDEDRVYFAGFNELQDKVSLWEHKPGVTSPYSVGDAVPKSKQLPPAAVQVRGDKDNVDASKKSSPDEPQTGQRE</sequence>
<dbReference type="EMBL" id="CP020931">
    <property type="protein sequence ID" value="ARM84767.1"/>
    <property type="molecule type" value="Genomic_DNA"/>
</dbReference>
<proteinExistence type="predicted"/>
<dbReference type="GeneID" id="77256651"/>
<evidence type="ECO:0000313" key="3">
    <source>
        <dbReference type="Proteomes" id="UP000193100"/>
    </source>
</evidence>
<gene>
    <name evidence="2" type="ORF">MARSALSMR5_02716</name>
</gene>
<organism evidence="2 3">
    <name type="scientific">Marinobacter salarius</name>
    <dbReference type="NCBI Taxonomy" id="1420917"/>
    <lineage>
        <taxon>Bacteria</taxon>
        <taxon>Pseudomonadati</taxon>
        <taxon>Pseudomonadota</taxon>
        <taxon>Gammaproteobacteria</taxon>
        <taxon>Pseudomonadales</taxon>
        <taxon>Marinobacteraceae</taxon>
        <taxon>Marinobacter</taxon>
    </lineage>
</organism>
<reference evidence="2 3" key="1">
    <citation type="submission" date="2017-04" db="EMBL/GenBank/DDBJ databases">
        <title>Genome Sequence of Marinobacter salarius strain SMR5 Isolated from a culture of the Diatom Skeletonema marinoi.</title>
        <authorList>
            <person name="Topel M."/>
            <person name="Pinder M.I.M."/>
            <person name="Johansson O.N."/>
            <person name="Kourtchenko O."/>
            <person name="Godhe A."/>
            <person name="Clarke A.K."/>
        </authorList>
    </citation>
    <scope>NUCLEOTIDE SEQUENCE [LARGE SCALE GENOMIC DNA]</scope>
    <source>
        <strain evidence="2 3">SMR5</strain>
    </source>
</reference>
<dbReference type="Proteomes" id="UP000193100">
    <property type="component" value="Chromosome"/>
</dbReference>